<name>A0A6A5H9S6_CAERE</name>
<protein>
    <submittedName>
        <fullName evidence="1">Uncharacterized protein</fullName>
    </submittedName>
</protein>
<comment type="caution">
    <text evidence="1">The sequence shown here is derived from an EMBL/GenBank/DDBJ whole genome shotgun (WGS) entry which is preliminary data.</text>
</comment>
<dbReference type="EMBL" id="WUAV01000003">
    <property type="protein sequence ID" value="KAF1763574.1"/>
    <property type="molecule type" value="Genomic_DNA"/>
</dbReference>
<gene>
    <name evidence="1" type="ORF">GCK72_011840</name>
</gene>
<dbReference type="KEGG" id="crq:GCK72_011840"/>
<accession>A0A6A5H9S6</accession>
<proteinExistence type="predicted"/>
<dbReference type="AlphaFoldDB" id="A0A6A5H9S6"/>
<sequence length="266" mass="29056">MNVVDTLHCCLHISHRRGRRDTIIDISNVDTVSLLSVVGLGGECAGASSVGDECGVVGGLGGAELQWVDVFSHLDVRIVWVGHVGVAELGDWHEFINCIRSPLNSLWKWTLWHWISILSGVQNTNDSISCLCLNIWNSIHIFRTLASRLLTSRFWPHSATLLGVLTSRLSRVLLEVTVALDRDEVGETSARASGTEHSLKVQGKRVGRSMTYSKTIGVEATEIADSSRTGDSLTLVPNIASSALSVDEELALEMFVVCLCRFVQMS</sequence>
<dbReference type="GeneID" id="78775298"/>
<dbReference type="RefSeq" id="XP_053588285.1">
    <property type="nucleotide sequence ID" value="XM_053728708.1"/>
</dbReference>
<dbReference type="Proteomes" id="UP000483820">
    <property type="component" value="Chromosome III"/>
</dbReference>
<evidence type="ECO:0000313" key="2">
    <source>
        <dbReference type="Proteomes" id="UP000483820"/>
    </source>
</evidence>
<reference evidence="1 2" key="1">
    <citation type="submission" date="2019-12" db="EMBL/GenBank/DDBJ databases">
        <title>Chromosome-level assembly of the Caenorhabditis remanei genome.</title>
        <authorList>
            <person name="Teterina A.A."/>
            <person name="Willis J.H."/>
            <person name="Phillips P.C."/>
        </authorList>
    </citation>
    <scope>NUCLEOTIDE SEQUENCE [LARGE SCALE GENOMIC DNA]</scope>
    <source>
        <strain evidence="1 2">PX506</strain>
        <tissue evidence="1">Whole organism</tissue>
    </source>
</reference>
<dbReference type="CTD" id="78775298"/>
<evidence type="ECO:0000313" key="1">
    <source>
        <dbReference type="EMBL" id="KAF1763574.1"/>
    </source>
</evidence>
<organism evidence="1 2">
    <name type="scientific">Caenorhabditis remanei</name>
    <name type="common">Caenorhabditis vulgaris</name>
    <dbReference type="NCBI Taxonomy" id="31234"/>
    <lineage>
        <taxon>Eukaryota</taxon>
        <taxon>Metazoa</taxon>
        <taxon>Ecdysozoa</taxon>
        <taxon>Nematoda</taxon>
        <taxon>Chromadorea</taxon>
        <taxon>Rhabditida</taxon>
        <taxon>Rhabditina</taxon>
        <taxon>Rhabditomorpha</taxon>
        <taxon>Rhabditoidea</taxon>
        <taxon>Rhabditidae</taxon>
        <taxon>Peloderinae</taxon>
        <taxon>Caenorhabditis</taxon>
    </lineage>
</organism>